<evidence type="ECO:0000313" key="2">
    <source>
        <dbReference type="Proteomes" id="UP000053766"/>
    </source>
</evidence>
<sequence length="132" mass="15094">MFRPYYSLLSKIRNLLLALTPSELLKKILCTGETQMGEEDALTISVFRSNIDCSDSRVRKPFSNLQLQSFHCEENNFGSGTATEKQHDIVNDCIATSDKRFGSIRNDYKSGLQNEMDHKNYTTQGKNTEYQL</sequence>
<gene>
    <name evidence="1" type="ORF">DICVIV_10185</name>
</gene>
<dbReference type="EMBL" id="KN716525">
    <property type="protein sequence ID" value="KJH43813.1"/>
    <property type="molecule type" value="Genomic_DNA"/>
</dbReference>
<dbReference type="OrthoDB" id="20035at2759"/>
<protein>
    <submittedName>
        <fullName evidence="1">Uncharacterized protein</fullName>
    </submittedName>
</protein>
<keyword evidence="2" id="KW-1185">Reference proteome</keyword>
<dbReference type="AlphaFoldDB" id="A0A0D8XGU5"/>
<reference evidence="1 2" key="1">
    <citation type="submission" date="2013-11" db="EMBL/GenBank/DDBJ databases">
        <title>Draft genome of the bovine lungworm Dictyocaulus viviparus.</title>
        <authorList>
            <person name="Mitreva M."/>
        </authorList>
    </citation>
    <scope>NUCLEOTIDE SEQUENCE [LARGE SCALE GENOMIC DNA]</scope>
    <source>
        <strain evidence="1 2">HannoverDv2000</strain>
    </source>
</reference>
<evidence type="ECO:0000313" key="1">
    <source>
        <dbReference type="EMBL" id="KJH43813.1"/>
    </source>
</evidence>
<organism evidence="1 2">
    <name type="scientific">Dictyocaulus viviparus</name>
    <name type="common">Bovine lungworm</name>
    <dbReference type="NCBI Taxonomy" id="29172"/>
    <lineage>
        <taxon>Eukaryota</taxon>
        <taxon>Metazoa</taxon>
        <taxon>Ecdysozoa</taxon>
        <taxon>Nematoda</taxon>
        <taxon>Chromadorea</taxon>
        <taxon>Rhabditida</taxon>
        <taxon>Rhabditina</taxon>
        <taxon>Rhabditomorpha</taxon>
        <taxon>Strongyloidea</taxon>
        <taxon>Metastrongylidae</taxon>
        <taxon>Dictyocaulus</taxon>
    </lineage>
</organism>
<accession>A0A0D8XGU5</accession>
<reference evidence="2" key="2">
    <citation type="journal article" date="2016" name="Sci. Rep.">
        <title>Dictyocaulus viviparus genome, variome and transcriptome elucidate lungworm biology and support future intervention.</title>
        <authorList>
            <person name="McNulty S.N."/>
            <person name="Strube C."/>
            <person name="Rosa B.A."/>
            <person name="Martin J.C."/>
            <person name="Tyagi R."/>
            <person name="Choi Y.J."/>
            <person name="Wang Q."/>
            <person name="Hallsworth Pepin K."/>
            <person name="Zhang X."/>
            <person name="Ozersky P."/>
            <person name="Wilson R.K."/>
            <person name="Sternberg P.W."/>
            <person name="Gasser R.B."/>
            <person name="Mitreva M."/>
        </authorList>
    </citation>
    <scope>NUCLEOTIDE SEQUENCE [LARGE SCALE GENOMIC DNA]</scope>
    <source>
        <strain evidence="2">HannoverDv2000</strain>
    </source>
</reference>
<proteinExistence type="predicted"/>
<name>A0A0D8XGU5_DICVI</name>
<dbReference type="Proteomes" id="UP000053766">
    <property type="component" value="Unassembled WGS sequence"/>
</dbReference>